<organism evidence="1 2">
    <name type="scientific">phage PKM.Lu.22.1</name>
    <dbReference type="NCBI Taxonomy" id="3049197"/>
    <lineage>
        <taxon>Viruses</taxon>
        <taxon>Duplodnaviria</taxon>
        <taxon>Heunggongvirae</taxon>
        <taxon>Uroviricota</taxon>
        <taxon>Caudoviricetes</taxon>
        <taxon>Grimontviridae</taxon>
    </lineage>
</organism>
<name>A0AAF0KYD6_9CAUD</name>
<accession>A0AAF0KYD6</accession>
<dbReference type="Proteomes" id="UP001223176">
    <property type="component" value="Segment"/>
</dbReference>
<reference evidence="1" key="1">
    <citation type="submission" date="2023-04" db="EMBL/GenBank/DDBJ databases">
        <title>Isolation and Characterization of Novel Plasmid-specific Phages Infecting Bacteria Carrying Diverse Conjugative Plasmids.</title>
        <authorList>
            <person name="Parra B."/>
            <person name="Cockx B."/>
            <person name="Lutz V.T."/>
            <person name="Bronsted L."/>
            <person name="Smets B.F."/>
            <person name="Dechesne A."/>
        </authorList>
    </citation>
    <scope>NUCLEOTIDE SEQUENCE</scope>
</reference>
<evidence type="ECO:0000313" key="2">
    <source>
        <dbReference type="Proteomes" id="UP001223176"/>
    </source>
</evidence>
<keyword evidence="2" id="KW-1185">Reference proteome</keyword>
<protein>
    <submittedName>
        <fullName evidence="1">Uncharacterized protein</fullName>
    </submittedName>
</protein>
<proteinExistence type="predicted"/>
<evidence type="ECO:0000313" key="1">
    <source>
        <dbReference type="EMBL" id="WHS68303.1"/>
    </source>
</evidence>
<sequence>MSRPTVHLDNHCIQSLFSNFDELHELSGWLQDVLYGAANSGHSRPSSTNALFVALRMLPVIEYDAVDRFVNTKSSTVDGRTYGRSHVYAFMSRLICAHKAICHHYHKRTGENLNEVYHINSNIVGDFCYFDGVSRSQIMQESM</sequence>
<dbReference type="EMBL" id="OQ829281">
    <property type="protein sequence ID" value="WHS68303.1"/>
    <property type="molecule type" value="Genomic_DNA"/>
</dbReference>